<comment type="caution">
    <text evidence="1">The sequence shown here is derived from an EMBL/GenBank/DDBJ whole genome shotgun (WGS) entry which is preliminary data.</text>
</comment>
<dbReference type="AlphaFoldDB" id="K1TYT5"/>
<accession>K1TYT5</accession>
<name>K1TYT5_9ZZZZ</name>
<gene>
    <name evidence="1" type="ORF">LEA_06574</name>
</gene>
<protein>
    <submittedName>
        <fullName evidence="1">Uncharacterized protein</fullName>
    </submittedName>
</protein>
<sequence length="19" mass="2436">FQISGYPIMTKDWKWKLFF</sequence>
<organism evidence="1">
    <name type="scientific">human gut metagenome</name>
    <dbReference type="NCBI Taxonomy" id="408170"/>
    <lineage>
        <taxon>unclassified sequences</taxon>
        <taxon>metagenomes</taxon>
        <taxon>organismal metagenomes</taxon>
    </lineage>
</organism>
<reference evidence="1" key="1">
    <citation type="journal article" date="2013" name="Environ. Microbiol.">
        <title>Microbiota from the distal guts of lean and obese adolescents exhibit partial functional redundancy besides clear differences in community structure.</title>
        <authorList>
            <person name="Ferrer M."/>
            <person name="Ruiz A."/>
            <person name="Lanza F."/>
            <person name="Haange S.B."/>
            <person name="Oberbach A."/>
            <person name="Till H."/>
            <person name="Bargiela R."/>
            <person name="Campoy C."/>
            <person name="Segura M.T."/>
            <person name="Richter M."/>
            <person name="von Bergen M."/>
            <person name="Seifert J."/>
            <person name="Suarez A."/>
        </authorList>
    </citation>
    <scope>NUCLEOTIDE SEQUENCE</scope>
</reference>
<feature type="non-terminal residue" evidence="1">
    <location>
        <position position="1"/>
    </location>
</feature>
<evidence type="ECO:0000313" key="1">
    <source>
        <dbReference type="EMBL" id="EKC72754.1"/>
    </source>
</evidence>
<proteinExistence type="predicted"/>
<dbReference type="EMBL" id="AJWY01004306">
    <property type="protein sequence ID" value="EKC72754.1"/>
    <property type="molecule type" value="Genomic_DNA"/>
</dbReference>